<feature type="domain" description="TonB-dependent receptor plug" evidence="12">
    <location>
        <begin position="70"/>
        <end position="181"/>
    </location>
</feature>
<dbReference type="InterPro" id="IPR037066">
    <property type="entry name" value="Plug_dom_sf"/>
</dbReference>
<protein>
    <recommendedName>
        <fullName evidence="14">TonB-dependent receptor</fullName>
    </recommendedName>
</protein>
<dbReference type="PROSITE" id="PS52016">
    <property type="entry name" value="TONB_DEPENDENT_REC_3"/>
    <property type="match status" value="1"/>
</dbReference>
<proteinExistence type="inferred from homology"/>
<dbReference type="Pfam" id="PF07715">
    <property type="entry name" value="Plug"/>
    <property type="match status" value="1"/>
</dbReference>
<comment type="subcellular location">
    <subcellularLocation>
        <location evidence="1 8">Cell outer membrane</location>
        <topology evidence="1 8">Multi-pass membrane protein</topology>
    </subcellularLocation>
</comment>
<dbReference type="InterPro" id="IPR039426">
    <property type="entry name" value="TonB-dep_rcpt-like"/>
</dbReference>
<feature type="domain" description="TonB-dependent receptor-like beta-barrel" evidence="11">
    <location>
        <begin position="244"/>
        <end position="743"/>
    </location>
</feature>
<evidence type="ECO:0000256" key="8">
    <source>
        <dbReference type="PROSITE-ProRule" id="PRU01360"/>
    </source>
</evidence>
<dbReference type="Gene3D" id="2.40.170.20">
    <property type="entry name" value="TonB-dependent receptor, beta-barrel domain"/>
    <property type="match status" value="1"/>
</dbReference>
<dbReference type="Gene3D" id="2.170.130.10">
    <property type="entry name" value="TonB-dependent receptor, plug domain"/>
    <property type="match status" value="1"/>
</dbReference>
<dbReference type="GO" id="GO:0015344">
    <property type="term" value="F:siderophore uptake transmembrane transporter activity"/>
    <property type="evidence" value="ECO:0007669"/>
    <property type="project" value="TreeGrafter"/>
</dbReference>
<dbReference type="InterPro" id="IPR012910">
    <property type="entry name" value="Plug_dom"/>
</dbReference>
<evidence type="ECO:0000256" key="1">
    <source>
        <dbReference type="ARBA" id="ARBA00004571"/>
    </source>
</evidence>
<evidence type="ECO:0000256" key="10">
    <source>
        <dbReference type="SAM" id="SignalP"/>
    </source>
</evidence>
<dbReference type="InterPro" id="IPR000531">
    <property type="entry name" value="Beta-barrel_TonB"/>
</dbReference>
<organism evidence="13">
    <name type="scientific">Acidicaldus sp</name>
    <dbReference type="NCBI Taxonomy" id="1872105"/>
    <lineage>
        <taxon>Bacteria</taxon>
        <taxon>Pseudomonadati</taxon>
        <taxon>Pseudomonadota</taxon>
        <taxon>Alphaproteobacteria</taxon>
        <taxon>Acetobacterales</taxon>
        <taxon>Acetobacteraceae</taxon>
        <taxon>Acidicaldus</taxon>
    </lineage>
</organism>
<dbReference type="Pfam" id="PF00593">
    <property type="entry name" value="TonB_dep_Rec_b-barrel"/>
    <property type="match status" value="1"/>
</dbReference>
<feature type="signal peptide" evidence="10">
    <location>
        <begin position="1"/>
        <end position="34"/>
    </location>
</feature>
<reference evidence="13" key="1">
    <citation type="journal article" date="2020" name="mSystems">
        <title>Genome- and Community-Level Interaction Insights into Carbon Utilization and Element Cycling Functions of Hydrothermarchaeota in Hydrothermal Sediment.</title>
        <authorList>
            <person name="Zhou Z."/>
            <person name="Liu Y."/>
            <person name="Xu W."/>
            <person name="Pan J."/>
            <person name="Luo Z.H."/>
            <person name="Li M."/>
        </authorList>
    </citation>
    <scope>NUCLEOTIDE SEQUENCE</scope>
    <source>
        <strain evidence="13">SpSt-997</strain>
    </source>
</reference>
<dbReference type="GO" id="GO:0044718">
    <property type="term" value="P:siderophore transmembrane transport"/>
    <property type="evidence" value="ECO:0007669"/>
    <property type="project" value="TreeGrafter"/>
</dbReference>
<keyword evidence="4 8" id="KW-0812">Transmembrane</keyword>
<dbReference type="GO" id="GO:0009279">
    <property type="term" value="C:cell outer membrane"/>
    <property type="evidence" value="ECO:0007669"/>
    <property type="project" value="UniProtKB-SubCell"/>
</dbReference>
<evidence type="ECO:0000256" key="6">
    <source>
        <dbReference type="ARBA" id="ARBA00023136"/>
    </source>
</evidence>
<dbReference type="PANTHER" id="PTHR30069">
    <property type="entry name" value="TONB-DEPENDENT OUTER MEMBRANE RECEPTOR"/>
    <property type="match status" value="1"/>
</dbReference>
<comment type="similarity">
    <text evidence="8 9">Belongs to the TonB-dependent receptor family.</text>
</comment>
<dbReference type="PANTHER" id="PTHR30069:SF39">
    <property type="entry name" value="BLL6183 PROTEIN"/>
    <property type="match status" value="1"/>
</dbReference>
<evidence type="ECO:0000259" key="12">
    <source>
        <dbReference type="Pfam" id="PF07715"/>
    </source>
</evidence>
<evidence type="ECO:0000256" key="4">
    <source>
        <dbReference type="ARBA" id="ARBA00022692"/>
    </source>
</evidence>
<dbReference type="InterPro" id="IPR036942">
    <property type="entry name" value="Beta-barrel_TonB_sf"/>
</dbReference>
<evidence type="ECO:0000256" key="5">
    <source>
        <dbReference type="ARBA" id="ARBA00023077"/>
    </source>
</evidence>
<keyword evidence="5 9" id="KW-0798">TonB box</keyword>
<feature type="chain" id="PRO_5035240775" description="TonB-dependent receptor" evidence="10">
    <location>
        <begin position="35"/>
        <end position="791"/>
    </location>
</feature>
<comment type="caution">
    <text evidence="13">The sequence shown here is derived from an EMBL/GenBank/DDBJ whole genome shotgun (WGS) entry which is preliminary data.</text>
</comment>
<name>A0A8J4HAF9_9PROT</name>
<evidence type="ECO:0000259" key="11">
    <source>
        <dbReference type="Pfam" id="PF00593"/>
    </source>
</evidence>
<keyword evidence="10" id="KW-0732">Signal</keyword>
<gene>
    <name evidence="13" type="ORF">ENY07_06205</name>
</gene>
<keyword evidence="2 8" id="KW-0813">Transport</keyword>
<dbReference type="SUPFAM" id="SSF56935">
    <property type="entry name" value="Porins"/>
    <property type="match status" value="1"/>
</dbReference>
<dbReference type="EMBL" id="DTQM01000117">
    <property type="protein sequence ID" value="HGC42797.1"/>
    <property type="molecule type" value="Genomic_DNA"/>
</dbReference>
<evidence type="ECO:0000256" key="9">
    <source>
        <dbReference type="RuleBase" id="RU003357"/>
    </source>
</evidence>
<dbReference type="AlphaFoldDB" id="A0A8J4HAF9"/>
<evidence type="ECO:0000256" key="3">
    <source>
        <dbReference type="ARBA" id="ARBA00022452"/>
    </source>
</evidence>
<keyword evidence="3 8" id="KW-1134">Transmembrane beta strand</keyword>
<sequence>MRPRGAKRWREGGVMRFILALAFGAALLSGVARAQDATGAPQAAPGGTTALPDVNVIGSTPLLGSDVDRDKVPDETQVLTSHDLSFENTPDLLGALNQQAEGVSISNEGGNSFAPNISYHGFQASPIAGNTQDIAVYVNGVRFNQPFGDVVNWDLLPSIAIDRVEFQGTNPVFGLNALGGAMAVQMKNGFTFQGADATAFGGSYGRLQGYGEYGAQFGDTAVYAAVDGLYSGGWRQDESSHLNKLYADFGWRGDAAELHINVTAADNQLNEPGTVPVQELAADRAAVFTSPNFLGNKYAEVSANGSYAVSDNTSIQTVAYYENFVQQVVNGNVVDGAPCGNYMCEQPGVFLTNPAGNPIPNFLNGGPYSQLNNQTTNTNGYGFSVQVTNTGEILGRANHFTAGASYDGSQNTFTGDTLLGGLNPYDQLGFVGPGTIISQANGSIMPVRLNDTTNYYGLYFLDMYDLTPRLTLTLAGRFNVAQTDLVGVDPNNGALSGNHYYNHFNPQAGLTYKITPQVTTYADYAVSNAIPTPEELSCADPQSPCTLSNFFAGDPNLKQVVADTVEAGFRGSFTPYGNAKLMWNVSAYHTETVDDIQFIYSPIQGAAYYQNIGDTLRQGVDVGGSLTQGNFEFFANASYINATFQNGLTISSPNNPGADANGNIHIRPGDRLPGIPPWIAKIGFSYNITPAWQVGATGTYEAGQYLFGDEANLTPTTGAYFVTSFDTSYQISKHIKLFGQVQNAFNANYYTYGTFSPTAQVPIPIAPGATNPRALCPANPIEGYGGITVSF</sequence>
<evidence type="ECO:0000313" key="13">
    <source>
        <dbReference type="EMBL" id="HGC42797.1"/>
    </source>
</evidence>
<keyword evidence="7 8" id="KW-0998">Cell outer membrane</keyword>
<evidence type="ECO:0000256" key="2">
    <source>
        <dbReference type="ARBA" id="ARBA00022448"/>
    </source>
</evidence>
<keyword evidence="6 8" id="KW-0472">Membrane</keyword>
<evidence type="ECO:0008006" key="14">
    <source>
        <dbReference type="Google" id="ProtNLM"/>
    </source>
</evidence>
<accession>A0A8J4HAF9</accession>
<evidence type="ECO:0000256" key="7">
    <source>
        <dbReference type="ARBA" id="ARBA00023237"/>
    </source>
</evidence>